<dbReference type="PROSITE" id="PS00137">
    <property type="entry name" value="SUBTILASE_HIS"/>
    <property type="match status" value="1"/>
</dbReference>
<dbReference type="Proteomes" id="UP000789405">
    <property type="component" value="Unassembled WGS sequence"/>
</dbReference>
<evidence type="ECO:0000256" key="5">
    <source>
        <dbReference type="PROSITE-ProRule" id="PRU01240"/>
    </source>
</evidence>
<dbReference type="Pfam" id="PF00082">
    <property type="entry name" value="Peptidase_S8"/>
    <property type="match status" value="1"/>
</dbReference>
<dbReference type="GO" id="GO:0006508">
    <property type="term" value="P:proteolysis"/>
    <property type="evidence" value="ECO:0007669"/>
    <property type="project" value="UniProtKB-KW"/>
</dbReference>
<sequence length="386" mass="40361">SAAQNKPNEGKTQLYNIVLESGKSVKNAHYQWLTTNLSKCIDADKSTRSFSDKNCVKDFSAKSGELNGYTALLTQDFVDELKNRGDVKVVEKEGFMTIQHVIPRAVQNKPPKDLDRIDQANLPLDGKFIYPDSAGQGVNIFIVDTGVRITHQEFEGRAKFGGAFCDGCNNQDENGHGTNVASIAAGKTFGVAKNASIIAVRVLDAKGSGTNSEVINGLAFVLDQHNKGTNKNSVVNLSLGGPFSEAVNLAVESLTKAGVHVAVAAGNDGDDACKSSPSSEPTAITVGATEDNDALAGFSNIGKCVDIYAPGVNILGAGNKNDNDTLLASGTSQATPHVAGTLALIIAKSGNQSPADMAIALSTLSTKNVIKGSNVTINDFLRVPAP</sequence>
<dbReference type="InterPro" id="IPR015500">
    <property type="entry name" value="Peptidase_S8_subtilisin-rel"/>
</dbReference>
<dbReference type="PANTHER" id="PTHR43806">
    <property type="entry name" value="PEPTIDASE S8"/>
    <property type="match status" value="1"/>
</dbReference>
<feature type="active site" description="Charge relay system" evidence="5">
    <location>
        <position position="144"/>
    </location>
</feature>
<dbReference type="InterPro" id="IPR023828">
    <property type="entry name" value="Peptidase_S8_Ser-AS"/>
</dbReference>
<keyword evidence="4 5" id="KW-0720">Serine protease</keyword>
<dbReference type="Gene3D" id="3.40.50.200">
    <property type="entry name" value="Peptidase S8/S53 domain"/>
    <property type="match status" value="1"/>
</dbReference>
<reference evidence="8" key="1">
    <citation type="submission" date="2021-06" db="EMBL/GenBank/DDBJ databases">
        <authorList>
            <person name="Kallberg Y."/>
            <person name="Tangrot J."/>
            <person name="Rosling A."/>
        </authorList>
    </citation>
    <scope>NUCLEOTIDE SEQUENCE</scope>
    <source>
        <strain evidence="8">MA453B</strain>
    </source>
</reference>
<dbReference type="PANTHER" id="PTHR43806:SF11">
    <property type="entry name" value="CEREVISIN-RELATED"/>
    <property type="match status" value="1"/>
</dbReference>
<dbReference type="FunFam" id="3.40.50.200:FF:000014">
    <property type="entry name" value="Proteinase K"/>
    <property type="match status" value="1"/>
</dbReference>
<dbReference type="GO" id="GO:0004252">
    <property type="term" value="F:serine-type endopeptidase activity"/>
    <property type="evidence" value="ECO:0007669"/>
    <property type="project" value="UniProtKB-UniRule"/>
</dbReference>
<dbReference type="GO" id="GO:0005615">
    <property type="term" value="C:extracellular space"/>
    <property type="evidence" value="ECO:0007669"/>
    <property type="project" value="TreeGrafter"/>
</dbReference>
<dbReference type="InterPro" id="IPR034193">
    <property type="entry name" value="PCSK9_ProteinaseK-like"/>
</dbReference>
<dbReference type="PROSITE" id="PS51892">
    <property type="entry name" value="SUBTILASE"/>
    <property type="match status" value="1"/>
</dbReference>
<dbReference type="InterPro" id="IPR000209">
    <property type="entry name" value="Peptidase_S8/S53_dom"/>
</dbReference>
<evidence type="ECO:0000256" key="3">
    <source>
        <dbReference type="ARBA" id="ARBA00022801"/>
    </source>
</evidence>
<dbReference type="SUPFAM" id="SSF52743">
    <property type="entry name" value="Subtilisin-like"/>
    <property type="match status" value="1"/>
</dbReference>
<name>A0A9N9HMG4_9GLOM</name>
<protein>
    <submittedName>
        <fullName evidence="8">1079_t:CDS:1</fullName>
    </submittedName>
</protein>
<dbReference type="OrthoDB" id="206201at2759"/>
<dbReference type="PROSITE" id="PS00138">
    <property type="entry name" value="SUBTILASE_SER"/>
    <property type="match status" value="1"/>
</dbReference>
<dbReference type="InterPro" id="IPR050131">
    <property type="entry name" value="Peptidase_S8_subtilisin-like"/>
</dbReference>
<dbReference type="CDD" id="cd04077">
    <property type="entry name" value="Peptidases_S8_PCSK9_ProteinaseK_like"/>
    <property type="match status" value="1"/>
</dbReference>
<feature type="domain" description="Peptidase S8/S53" evidence="7">
    <location>
        <begin position="135"/>
        <end position="365"/>
    </location>
</feature>
<keyword evidence="9" id="KW-1185">Reference proteome</keyword>
<evidence type="ECO:0000256" key="2">
    <source>
        <dbReference type="ARBA" id="ARBA00022670"/>
    </source>
</evidence>
<dbReference type="EMBL" id="CAJVPY010008246">
    <property type="protein sequence ID" value="CAG8693336.1"/>
    <property type="molecule type" value="Genomic_DNA"/>
</dbReference>
<feature type="non-terminal residue" evidence="8">
    <location>
        <position position="386"/>
    </location>
</feature>
<dbReference type="InterPro" id="IPR023827">
    <property type="entry name" value="Peptidase_S8_Asp-AS"/>
</dbReference>
<keyword evidence="3 5" id="KW-0378">Hydrolase</keyword>
<feature type="active site" description="Charge relay system" evidence="5">
    <location>
        <position position="332"/>
    </location>
</feature>
<gene>
    <name evidence="8" type="ORF">DERYTH_LOCUS12519</name>
</gene>
<evidence type="ECO:0000256" key="6">
    <source>
        <dbReference type="RuleBase" id="RU003355"/>
    </source>
</evidence>
<dbReference type="PRINTS" id="PR00723">
    <property type="entry name" value="SUBTILISIN"/>
</dbReference>
<evidence type="ECO:0000313" key="9">
    <source>
        <dbReference type="Proteomes" id="UP000789405"/>
    </source>
</evidence>
<evidence type="ECO:0000313" key="8">
    <source>
        <dbReference type="EMBL" id="CAG8693336.1"/>
    </source>
</evidence>
<dbReference type="AlphaFoldDB" id="A0A9N9HMG4"/>
<feature type="active site" description="Charge relay system" evidence="5">
    <location>
        <position position="176"/>
    </location>
</feature>
<proteinExistence type="inferred from homology"/>
<dbReference type="InterPro" id="IPR022398">
    <property type="entry name" value="Peptidase_S8_His-AS"/>
</dbReference>
<evidence type="ECO:0000256" key="4">
    <source>
        <dbReference type="ARBA" id="ARBA00022825"/>
    </source>
</evidence>
<comment type="caution">
    <text evidence="8">The sequence shown here is derived from an EMBL/GenBank/DDBJ whole genome shotgun (WGS) entry which is preliminary data.</text>
</comment>
<evidence type="ECO:0000259" key="7">
    <source>
        <dbReference type="Pfam" id="PF00082"/>
    </source>
</evidence>
<organism evidence="8 9">
    <name type="scientific">Dentiscutata erythropus</name>
    <dbReference type="NCBI Taxonomy" id="1348616"/>
    <lineage>
        <taxon>Eukaryota</taxon>
        <taxon>Fungi</taxon>
        <taxon>Fungi incertae sedis</taxon>
        <taxon>Mucoromycota</taxon>
        <taxon>Glomeromycotina</taxon>
        <taxon>Glomeromycetes</taxon>
        <taxon>Diversisporales</taxon>
        <taxon>Gigasporaceae</taxon>
        <taxon>Dentiscutata</taxon>
    </lineage>
</organism>
<evidence type="ECO:0000256" key="1">
    <source>
        <dbReference type="ARBA" id="ARBA00011073"/>
    </source>
</evidence>
<accession>A0A9N9HMG4</accession>
<dbReference type="PROSITE" id="PS00136">
    <property type="entry name" value="SUBTILASE_ASP"/>
    <property type="match status" value="1"/>
</dbReference>
<keyword evidence="2 5" id="KW-0645">Protease</keyword>
<comment type="similarity">
    <text evidence="1 5 6">Belongs to the peptidase S8 family.</text>
</comment>
<dbReference type="InterPro" id="IPR036852">
    <property type="entry name" value="Peptidase_S8/S53_dom_sf"/>
</dbReference>